<proteinExistence type="predicted"/>
<reference evidence="2 5" key="2">
    <citation type="submission" date="2022-10" db="EMBL/GenBank/DDBJ databases">
        <title>Human gut microbiome strain richness.</title>
        <authorList>
            <person name="Chen-Liaw A."/>
        </authorList>
    </citation>
    <scope>NUCLEOTIDE SEQUENCE [LARGE SCALE GENOMIC DNA]</scope>
    <source>
        <strain evidence="2 5">D53st1_B1_D53t1_180928</strain>
    </source>
</reference>
<protein>
    <submittedName>
        <fullName evidence="3">Transcriptional regulator</fullName>
    </submittedName>
</protein>
<feature type="transmembrane region" description="Helical" evidence="1">
    <location>
        <begin position="15"/>
        <end position="33"/>
    </location>
</feature>
<dbReference type="EMBL" id="QSPV01000005">
    <property type="protein sequence ID" value="RGJ94304.1"/>
    <property type="molecule type" value="Genomic_DNA"/>
</dbReference>
<dbReference type="Proteomes" id="UP001215818">
    <property type="component" value="Unassembled WGS sequence"/>
</dbReference>
<evidence type="ECO:0000313" key="4">
    <source>
        <dbReference type="Proteomes" id="UP000260844"/>
    </source>
</evidence>
<evidence type="ECO:0000256" key="1">
    <source>
        <dbReference type="SAM" id="Phobius"/>
    </source>
</evidence>
<keyword evidence="1" id="KW-0472">Membrane</keyword>
<dbReference type="RefSeq" id="WP_044468934.1">
    <property type="nucleotide sequence ID" value="NZ_CALNHV010000002.1"/>
</dbReference>
<dbReference type="Proteomes" id="UP000260844">
    <property type="component" value="Unassembled WGS sequence"/>
</dbReference>
<accession>A0A8B2Z0R1</accession>
<keyword evidence="1" id="KW-1133">Transmembrane helix</keyword>
<organism evidence="3 4">
    <name type="scientific">Bacteroides uniformis</name>
    <dbReference type="NCBI Taxonomy" id="820"/>
    <lineage>
        <taxon>Bacteria</taxon>
        <taxon>Pseudomonadati</taxon>
        <taxon>Bacteroidota</taxon>
        <taxon>Bacteroidia</taxon>
        <taxon>Bacteroidales</taxon>
        <taxon>Bacteroidaceae</taxon>
        <taxon>Bacteroides</taxon>
    </lineage>
</organism>
<dbReference type="EMBL" id="JAQNRK010000002">
    <property type="protein sequence ID" value="MDC1793192.1"/>
    <property type="molecule type" value="Genomic_DNA"/>
</dbReference>
<sequence length="212" mass="24910">MLYIIAHFLRDKMSWLWGLIDIVNSWLFFFRYGKKLKLAEVKLDRSSNLLRAYRLRVIPIREVSTIMLVEFFKRQPKEAFKFFKPHRFDVASIMKLQKNKSFLGYVLVDEYNVAEFQNLGFKGTIVGYCFNRSFFHGKGFRGRMVDIDYRGRGLGTLMNKILNDVGFSIGLRLFETVNKENMASYKSAMKASKVIVVKELPNNDLYLEILKN</sequence>
<evidence type="ECO:0000313" key="3">
    <source>
        <dbReference type="EMBL" id="RGJ94304.1"/>
    </source>
</evidence>
<gene>
    <name evidence="3" type="ORF">DXD40_08030</name>
    <name evidence="2" type="ORF">POY73_03470</name>
</gene>
<dbReference type="InterPro" id="IPR016181">
    <property type="entry name" value="Acyl_CoA_acyltransferase"/>
</dbReference>
<comment type="caution">
    <text evidence="3">The sequence shown here is derived from an EMBL/GenBank/DDBJ whole genome shotgun (WGS) entry which is preliminary data.</text>
</comment>
<keyword evidence="1" id="KW-0812">Transmembrane</keyword>
<evidence type="ECO:0000313" key="2">
    <source>
        <dbReference type="EMBL" id="MDC1793192.1"/>
    </source>
</evidence>
<dbReference type="AlphaFoldDB" id="A0A8B2Z0R1"/>
<dbReference type="Gene3D" id="3.40.630.30">
    <property type="match status" value="1"/>
</dbReference>
<dbReference type="SUPFAM" id="SSF55729">
    <property type="entry name" value="Acyl-CoA N-acyltransferases (Nat)"/>
    <property type="match status" value="1"/>
</dbReference>
<name>A0A8B2Z0R1_BACUN</name>
<evidence type="ECO:0000313" key="5">
    <source>
        <dbReference type="Proteomes" id="UP001215818"/>
    </source>
</evidence>
<reference evidence="3 4" key="1">
    <citation type="submission" date="2018-08" db="EMBL/GenBank/DDBJ databases">
        <title>A genome reference for cultivated species of the human gut microbiota.</title>
        <authorList>
            <person name="Zou Y."/>
            <person name="Xue W."/>
            <person name="Luo G."/>
        </authorList>
    </citation>
    <scope>NUCLEOTIDE SEQUENCE [LARGE SCALE GENOMIC DNA]</scope>
    <source>
        <strain evidence="3 4">TM04-30</strain>
    </source>
</reference>